<evidence type="ECO:0000313" key="2">
    <source>
        <dbReference type="Proteomes" id="UP001597241"/>
    </source>
</evidence>
<name>A0ABW3WTR4_9FLAO</name>
<gene>
    <name evidence="1" type="ORF">ACFQ5N_14150</name>
</gene>
<evidence type="ECO:0000313" key="1">
    <source>
        <dbReference type="EMBL" id="MFD1294982.1"/>
    </source>
</evidence>
<dbReference type="EMBL" id="JBHTMV010000013">
    <property type="protein sequence ID" value="MFD1294982.1"/>
    <property type="molecule type" value="Genomic_DNA"/>
</dbReference>
<keyword evidence="2" id="KW-1185">Reference proteome</keyword>
<sequence>MKTTYLFLIIILLFVSCSDSDSKQDKYYYTYTEDSELTIASIENSYMKYGNVENGENLVFEYRFDAYDEEQIADDEYTEIIRFEIDPELDKFSYSNEELQHINSVFTKSCFCFFPQDESKDVNATGTISGEKIDSNKWKISIDVTFYGDEKRTFEENFILN</sequence>
<dbReference type="PROSITE" id="PS51257">
    <property type="entry name" value="PROKAR_LIPOPROTEIN"/>
    <property type="match status" value="1"/>
</dbReference>
<protein>
    <recommendedName>
        <fullName evidence="3">Lipoprotein</fullName>
    </recommendedName>
</protein>
<comment type="caution">
    <text evidence="1">The sequence shown here is derived from an EMBL/GenBank/DDBJ whole genome shotgun (WGS) entry which is preliminary data.</text>
</comment>
<accession>A0ABW3WTR4</accession>
<dbReference type="Proteomes" id="UP001597241">
    <property type="component" value="Unassembled WGS sequence"/>
</dbReference>
<evidence type="ECO:0008006" key="3">
    <source>
        <dbReference type="Google" id="ProtNLM"/>
    </source>
</evidence>
<proteinExistence type="predicted"/>
<organism evidence="1 2">
    <name type="scientific">Lutibacter holmesii</name>
    <dbReference type="NCBI Taxonomy" id="1137985"/>
    <lineage>
        <taxon>Bacteria</taxon>
        <taxon>Pseudomonadati</taxon>
        <taxon>Bacteroidota</taxon>
        <taxon>Flavobacteriia</taxon>
        <taxon>Flavobacteriales</taxon>
        <taxon>Flavobacteriaceae</taxon>
        <taxon>Lutibacter</taxon>
    </lineage>
</organism>
<reference evidence="2" key="1">
    <citation type="journal article" date="2019" name="Int. J. Syst. Evol. Microbiol.">
        <title>The Global Catalogue of Microorganisms (GCM) 10K type strain sequencing project: providing services to taxonomists for standard genome sequencing and annotation.</title>
        <authorList>
            <consortium name="The Broad Institute Genomics Platform"/>
            <consortium name="The Broad Institute Genome Sequencing Center for Infectious Disease"/>
            <person name="Wu L."/>
            <person name="Ma J."/>
        </authorList>
    </citation>
    <scope>NUCLEOTIDE SEQUENCE [LARGE SCALE GENOMIC DNA]</scope>
    <source>
        <strain evidence="2">CCUG 62221</strain>
    </source>
</reference>
<dbReference type="RefSeq" id="WP_386810436.1">
    <property type="nucleotide sequence ID" value="NZ_JBHTMV010000013.1"/>
</dbReference>